<evidence type="ECO:0000256" key="3">
    <source>
        <dbReference type="ARBA" id="ARBA00022840"/>
    </source>
</evidence>
<evidence type="ECO:0000256" key="1">
    <source>
        <dbReference type="ARBA" id="ARBA00022448"/>
    </source>
</evidence>
<dbReference type="SUPFAM" id="SSF52540">
    <property type="entry name" value="P-loop containing nucleoside triphosphate hydrolases"/>
    <property type="match status" value="1"/>
</dbReference>
<dbReference type="EMBL" id="CP002116">
    <property type="protein sequence ID" value="ADK80503.1"/>
    <property type="molecule type" value="Genomic_DNA"/>
</dbReference>
<proteinExistence type="predicted"/>
<dbReference type="AlphaFoldDB" id="E1R481"/>
<evidence type="ECO:0000313" key="5">
    <source>
        <dbReference type="EMBL" id="ADK80503.1"/>
    </source>
</evidence>
<dbReference type="InterPro" id="IPR027417">
    <property type="entry name" value="P-loop_NTPase"/>
</dbReference>
<gene>
    <name evidence="5" type="ordered locus">Spirs_1376</name>
</gene>
<accession>E1R481</accession>
<protein>
    <submittedName>
        <fullName evidence="5">ABC transporter related protein</fullName>
    </submittedName>
</protein>
<dbReference type="InterPro" id="IPR003439">
    <property type="entry name" value="ABC_transporter-like_ATP-bd"/>
</dbReference>
<dbReference type="PANTHER" id="PTHR42794">
    <property type="entry name" value="HEMIN IMPORT ATP-BINDING PROTEIN HMUV"/>
    <property type="match status" value="1"/>
</dbReference>
<organism evidence="5 6">
    <name type="scientific">Sediminispirochaeta smaragdinae (strain DSM 11293 / JCM 15392 / SEBR 4228)</name>
    <name type="common">Spirochaeta smaragdinae</name>
    <dbReference type="NCBI Taxonomy" id="573413"/>
    <lineage>
        <taxon>Bacteria</taxon>
        <taxon>Pseudomonadati</taxon>
        <taxon>Spirochaetota</taxon>
        <taxon>Spirochaetia</taxon>
        <taxon>Spirochaetales</taxon>
        <taxon>Spirochaetaceae</taxon>
        <taxon>Sediminispirochaeta</taxon>
    </lineage>
</organism>
<dbReference type="CDD" id="cd03214">
    <property type="entry name" value="ABC_Iron-Siderophores_B12_Hemin"/>
    <property type="match status" value="1"/>
</dbReference>
<dbReference type="Proteomes" id="UP000002318">
    <property type="component" value="Chromosome"/>
</dbReference>
<keyword evidence="3" id="KW-0067">ATP-binding</keyword>
<evidence type="ECO:0000256" key="2">
    <source>
        <dbReference type="ARBA" id="ARBA00022741"/>
    </source>
</evidence>
<dbReference type="GO" id="GO:0005524">
    <property type="term" value="F:ATP binding"/>
    <property type="evidence" value="ECO:0007669"/>
    <property type="project" value="UniProtKB-KW"/>
</dbReference>
<dbReference type="eggNOG" id="COG1120">
    <property type="taxonomic scope" value="Bacteria"/>
</dbReference>
<name>E1R481_SEDSS</name>
<reference evidence="5 6" key="1">
    <citation type="journal article" date="2010" name="Stand. Genomic Sci.">
        <title>Complete genome sequence of Spirochaeta smaragdinae type strain (SEBR 4228).</title>
        <authorList>
            <person name="Mavromatis K."/>
            <person name="Yasawong M."/>
            <person name="Chertkov O."/>
            <person name="Lapidus A."/>
            <person name="Lucas S."/>
            <person name="Nolan M."/>
            <person name="Del Rio T.G."/>
            <person name="Tice H."/>
            <person name="Cheng J.F."/>
            <person name="Pitluck S."/>
            <person name="Liolios K."/>
            <person name="Ivanova N."/>
            <person name="Tapia R."/>
            <person name="Han C."/>
            <person name="Bruce D."/>
            <person name="Goodwin L."/>
            <person name="Pati A."/>
            <person name="Chen A."/>
            <person name="Palaniappan K."/>
            <person name="Land M."/>
            <person name="Hauser L."/>
            <person name="Chang Y.J."/>
            <person name="Jeffries C.D."/>
            <person name="Detter J.C."/>
            <person name="Rohde M."/>
            <person name="Brambilla E."/>
            <person name="Spring S."/>
            <person name="Goker M."/>
            <person name="Sikorski J."/>
            <person name="Woyke T."/>
            <person name="Bristow J."/>
            <person name="Eisen J.A."/>
            <person name="Markowitz V."/>
            <person name="Hugenholtz P."/>
            <person name="Klenk H.P."/>
            <person name="Kyrpides N.C."/>
        </authorList>
    </citation>
    <scope>NUCLEOTIDE SEQUENCE [LARGE SCALE GENOMIC DNA]</scope>
    <source>
        <strain evidence="6">DSM 11293 / JCM 15392 / SEBR 4228</strain>
    </source>
</reference>
<dbReference type="RefSeq" id="WP_013253967.1">
    <property type="nucleotide sequence ID" value="NC_014364.1"/>
</dbReference>
<keyword evidence="1" id="KW-0813">Transport</keyword>
<dbReference type="FunFam" id="3.40.50.300:FF:000134">
    <property type="entry name" value="Iron-enterobactin ABC transporter ATP-binding protein"/>
    <property type="match status" value="1"/>
</dbReference>
<evidence type="ECO:0000313" key="6">
    <source>
        <dbReference type="Proteomes" id="UP000002318"/>
    </source>
</evidence>
<sequence length="256" mass="28542">MLVTENLTFAYTPTFPVLRGITMTALPGKITAVIGPNAAGKSTLLKCLSHMEGAKGIVRWGDCIKNRKNRAQWHRLIGYLPQYHDMRTRMTAFEFVLLGRLDDLSWRVGDEELDLVMSILKKLGIAHLATRYVDELSGGQQQMTSLAQTLVSSPHVLLLDEPTNSLDIKNELQMLDRITFFTKEHNIATVMTIHSLSQAARCADHVVVLHEGRVEASGAPEDILNPELIRSVYGVDTRIIRDGPDYAVIPRSIAQL</sequence>
<dbReference type="GO" id="GO:0016887">
    <property type="term" value="F:ATP hydrolysis activity"/>
    <property type="evidence" value="ECO:0007669"/>
    <property type="project" value="InterPro"/>
</dbReference>
<dbReference type="PANTHER" id="PTHR42794:SF2">
    <property type="entry name" value="ABC TRANSPORTER ATP-BINDING PROTEIN"/>
    <property type="match status" value="1"/>
</dbReference>
<dbReference type="HOGENOM" id="CLU_000604_1_11_12"/>
<keyword evidence="2" id="KW-0547">Nucleotide-binding</keyword>
<feature type="domain" description="ABC transporter" evidence="4">
    <location>
        <begin position="2"/>
        <end position="236"/>
    </location>
</feature>
<dbReference type="Pfam" id="PF00005">
    <property type="entry name" value="ABC_tran"/>
    <property type="match status" value="1"/>
</dbReference>
<dbReference type="PROSITE" id="PS50893">
    <property type="entry name" value="ABC_TRANSPORTER_2"/>
    <property type="match status" value="1"/>
</dbReference>
<dbReference type="STRING" id="573413.Spirs_1376"/>
<dbReference type="SMART" id="SM00382">
    <property type="entry name" value="AAA"/>
    <property type="match status" value="1"/>
</dbReference>
<keyword evidence="6" id="KW-1185">Reference proteome</keyword>
<dbReference type="Gene3D" id="3.40.50.300">
    <property type="entry name" value="P-loop containing nucleotide triphosphate hydrolases"/>
    <property type="match status" value="1"/>
</dbReference>
<dbReference type="KEGG" id="ssm:Spirs_1376"/>
<dbReference type="InterPro" id="IPR003593">
    <property type="entry name" value="AAA+_ATPase"/>
</dbReference>
<dbReference type="OrthoDB" id="9799337at2"/>
<evidence type="ECO:0000259" key="4">
    <source>
        <dbReference type="PROSITE" id="PS50893"/>
    </source>
</evidence>